<organism evidence="7 8">
    <name type="scientific">Bartonella vinsonii subsp. arupensis OK-94-513</name>
    <dbReference type="NCBI Taxonomy" id="1094562"/>
    <lineage>
        <taxon>Bacteria</taxon>
        <taxon>Pseudomonadati</taxon>
        <taxon>Pseudomonadota</taxon>
        <taxon>Alphaproteobacteria</taxon>
        <taxon>Hyphomicrobiales</taxon>
        <taxon>Bartonellaceae</taxon>
        <taxon>Bartonella</taxon>
    </lineage>
</organism>
<gene>
    <name evidence="7" type="ORF">ME1_00388</name>
</gene>
<dbReference type="HOGENOM" id="CLU_189713_0_0_5"/>
<evidence type="ECO:0000256" key="2">
    <source>
        <dbReference type="ARBA" id="ARBA00022729"/>
    </source>
</evidence>
<accession>J0ZMD4</accession>
<dbReference type="NCBIfam" id="NF047847">
    <property type="entry name" value="SS_mature_LptM"/>
    <property type="match status" value="1"/>
</dbReference>
<dbReference type="PROSITE" id="PS51257">
    <property type="entry name" value="PROKAR_LIPOPROTEIN"/>
    <property type="match status" value="1"/>
</dbReference>
<keyword evidence="6" id="KW-0449">Lipoprotein</keyword>
<evidence type="ECO:0000256" key="6">
    <source>
        <dbReference type="ARBA" id="ARBA00023288"/>
    </source>
</evidence>
<evidence type="ECO:0000256" key="4">
    <source>
        <dbReference type="ARBA" id="ARBA00023139"/>
    </source>
</evidence>
<evidence type="ECO:0000256" key="3">
    <source>
        <dbReference type="ARBA" id="ARBA00023136"/>
    </source>
</evidence>
<keyword evidence="4" id="KW-0564">Palmitate</keyword>
<evidence type="ECO:0000313" key="7">
    <source>
        <dbReference type="EMBL" id="EJF89618.1"/>
    </source>
</evidence>
<dbReference type="Proteomes" id="UP000002304">
    <property type="component" value="Unassembled WGS sequence"/>
</dbReference>
<name>J0ZMD4_BARVI</name>
<keyword evidence="5" id="KW-0998">Cell outer membrane</keyword>
<comment type="caution">
    <text evidence="7">The sequence shown here is derived from an EMBL/GenBank/DDBJ whole genome shotgun (WGS) entry which is preliminary data.</text>
</comment>
<dbReference type="AlphaFoldDB" id="J0ZMD4"/>
<evidence type="ECO:0000256" key="5">
    <source>
        <dbReference type="ARBA" id="ARBA00023237"/>
    </source>
</evidence>
<evidence type="ECO:0000313" key="8">
    <source>
        <dbReference type="Proteomes" id="UP000002304"/>
    </source>
</evidence>
<evidence type="ECO:0000256" key="1">
    <source>
        <dbReference type="ARBA" id="ARBA00004459"/>
    </source>
</evidence>
<dbReference type="RefSeq" id="WP_004862528.1">
    <property type="nucleotide sequence ID" value="NZ_CADEAE010000001.1"/>
</dbReference>
<keyword evidence="3" id="KW-0472">Membrane</keyword>
<protein>
    <recommendedName>
        <fullName evidence="9">Lipoprotein</fullName>
    </recommendedName>
</protein>
<evidence type="ECO:0008006" key="9">
    <source>
        <dbReference type="Google" id="ProtNLM"/>
    </source>
</evidence>
<dbReference type="PATRIC" id="fig|1094562.3.peg.418"/>
<reference evidence="7 8" key="1">
    <citation type="submission" date="2012-03" db="EMBL/GenBank/DDBJ databases">
        <title>The Genome Sequence of Bartonella vinsonii subsp. arupensis OK-94-513.</title>
        <authorList>
            <consortium name="The Broad Institute Genome Sequencing Platform"/>
            <consortium name="The Broad Institute Genome Sequencing Center for Infectious Disease"/>
            <person name="Feldgarden M."/>
            <person name="Kirby J."/>
            <person name="Kosoy M."/>
            <person name="Birtles R."/>
            <person name="Probert W.S."/>
            <person name="Chiaraviglio L."/>
            <person name="Young S.K."/>
            <person name="Zeng Q."/>
            <person name="Gargeya S."/>
            <person name="Fitzgerald M."/>
            <person name="Haas B."/>
            <person name="Abouelleil A."/>
            <person name="Alvarado L."/>
            <person name="Arachchi H.M."/>
            <person name="Berlin A."/>
            <person name="Chapman S.B."/>
            <person name="Gearin G."/>
            <person name="Goldberg J."/>
            <person name="Griggs A."/>
            <person name="Gujja S."/>
            <person name="Hansen M."/>
            <person name="Heiman D."/>
            <person name="Howarth C."/>
            <person name="Larimer J."/>
            <person name="Lui A."/>
            <person name="MacDonald P.J.P."/>
            <person name="McCowen C."/>
            <person name="Montmayeur A."/>
            <person name="Murphy C."/>
            <person name="Neiman D."/>
            <person name="Pearson M."/>
            <person name="Priest M."/>
            <person name="Roberts A."/>
            <person name="Saif S."/>
            <person name="Shea T."/>
            <person name="Sisk P."/>
            <person name="Stolte C."/>
            <person name="Sykes S."/>
            <person name="Wortman J."/>
            <person name="Nusbaum C."/>
            <person name="Birren B."/>
        </authorList>
    </citation>
    <scope>NUCLEOTIDE SEQUENCE [LARGE SCALE GENOMIC DNA]</scope>
    <source>
        <strain evidence="7 8">OK-94-513</strain>
    </source>
</reference>
<keyword evidence="2" id="KW-0732">Signal</keyword>
<sequence length="59" mass="6207">MKIIVKNLTIVLLGSVMIVGCGRKGALELPPATVGDSLKSASVSQSKADKPFVLDRLIQ</sequence>
<dbReference type="STRING" id="1094562.ME1_00388"/>
<proteinExistence type="predicted"/>
<comment type="subcellular location">
    <subcellularLocation>
        <location evidence="1">Cell outer membrane</location>
        <topology evidence="1">Lipid-anchor</topology>
    </subcellularLocation>
</comment>
<dbReference type="EMBL" id="AILZ01000009">
    <property type="protein sequence ID" value="EJF89618.1"/>
    <property type="molecule type" value="Genomic_DNA"/>
</dbReference>
<dbReference type="InterPro" id="IPR032831">
    <property type="entry name" value="LptM_cons"/>
</dbReference>